<dbReference type="AlphaFoldDB" id="A0A8X8FL68"/>
<dbReference type="Pfam" id="PF14085">
    <property type="entry name" value="DUF4265"/>
    <property type="match status" value="1"/>
</dbReference>
<accession>A0A8X8FL68</accession>
<reference evidence="1 2" key="1">
    <citation type="submission" date="2020-08" db="EMBL/GenBank/DDBJ databases">
        <title>A Genomic Blueprint of the Chicken Gut Microbiome.</title>
        <authorList>
            <person name="Gilroy R."/>
            <person name="Ravi A."/>
            <person name="Getino M."/>
            <person name="Pursley I."/>
            <person name="Horton D.L."/>
            <person name="Alikhan N.-F."/>
            <person name="Baker D."/>
            <person name="Gharbi K."/>
            <person name="Hall N."/>
            <person name="Watson M."/>
            <person name="Adriaenssens E.M."/>
            <person name="Foster-Nyarko E."/>
            <person name="Jarju S."/>
            <person name="Secka A."/>
            <person name="Antonio M."/>
            <person name="Oren A."/>
            <person name="Chaudhuri R."/>
            <person name="La Ragione R.M."/>
            <person name="Hildebrand F."/>
            <person name="Pallen M.J."/>
        </authorList>
    </citation>
    <scope>NUCLEOTIDE SEQUENCE [LARGE SCALE GENOMIC DNA]</scope>
    <source>
        <strain evidence="1 2">Sa5BUN4</strain>
    </source>
</reference>
<name>A0A8X8FL68_9GAMM</name>
<sequence length="136" mass="15493">MFVLDVDDGWPPVAKECLRCIDAECGYQIQEPPLFIKDLSVGDVIEVVWGEDGEVVAWSHVEKSKRSIVWIMVSGDYSVASEIECLKRMRCNVAEFEAYRYFAVDVPAECPVERLDECLDALNREEVSVAFPSFRH</sequence>
<dbReference type="InterPro" id="IPR025361">
    <property type="entry name" value="DUF4265"/>
</dbReference>
<organism evidence="1 2">
    <name type="scientific">Stenotrophomonas lacuserhaii</name>
    <dbReference type="NCBI Taxonomy" id="2760084"/>
    <lineage>
        <taxon>Bacteria</taxon>
        <taxon>Pseudomonadati</taxon>
        <taxon>Pseudomonadota</taxon>
        <taxon>Gammaproteobacteria</taxon>
        <taxon>Lysobacterales</taxon>
        <taxon>Lysobacteraceae</taxon>
        <taxon>Stenotrophomonas</taxon>
    </lineage>
</organism>
<evidence type="ECO:0000313" key="2">
    <source>
        <dbReference type="Proteomes" id="UP000636938"/>
    </source>
</evidence>
<dbReference type="EMBL" id="JACSQS010000005">
    <property type="protein sequence ID" value="MBD7953938.1"/>
    <property type="molecule type" value="Genomic_DNA"/>
</dbReference>
<evidence type="ECO:0000313" key="1">
    <source>
        <dbReference type="EMBL" id="MBD7953938.1"/>
    </source>
</evidence>
<comment type="caution">
    <text evidence="1">The sequence shown here is derived from an EMBL/GenBank/DDBJ whole genome shotgun (WGS) entry which is preliminary data.</text>
</comment>
<gene>
    <name evidence="1" type="ORF">H9654_06915</name>
</gene>
<protein>
    <submittedName>
        <fullName evidence="1">DUF4265 domain-containing protein</fullName>
    </submittedName>
</protein>
<proteinExistence type="predicted"/>
<dbReference type="Proteomes" id="UP000636938">
    <property type="component" value="Unassembled WGS sequence"/>
</dbReference>
<keyword evidence="2" id="KW-1185">Reference proteome</keyword>